<dbReference type="AlphaFoldDB" id="A0A8H5CSN0"/>
<gene>
    <name evidence="1" type="ORF">D9756_009892</name>
</gene>
<name>A0A8H5CSN0_9AGAR</name>
<proteinExistence type="predicted"/>
<reference evidence="1 2" key="1">
    <citation type="journal article" date="2020" name="ISME J.">
        <title>Uncovering the hidden diversity of litter-decomposition mechanisms in mushroom-forming fungi.</title>
        <authorList>
            <person name="Floudas D."/>
            <person name="Bentzer J."/>
            <person name="Ahren D."/>
            <person name="Johansson T."/>
            <person name="Persson P."/>
            <person name="Tunlid A."/>
        </authorList>
    </citation>
    <scope>NUCLEOTIDE SEQUENCE [LARGE SCALE GENOMIC DNA]</scope>
    <source>
        <strain evidence="1 2">CBS 146.42</strain>
    </source>
</reference>
<keyword evidence="2" id="KW-1185">Reference proteome</keyword>
<evidence type="ECO:0000313" key="2">
    <source>
        <dbReference type="Proteomes" id="UP000559027"/>
    </source>
</evidence>
<dbReference type="Proteomes" id="UP000559027">
    <property type="component" value="Unassembled WGS sequence"/>
</dbReference>
<evidence type="ECO:0000313" key="1">
    <source>
        <dbReference type="EMBL" id="KAF5347299.1"/>
    </source>
</evidence>
<sequence length="331" mass="37436">MDNCGSVTPGVLRSITPLIQQNIRAVSLGLSYSLADEDVFVFLRDLSELERVELRYYWQLKSPKSRPNLARLKSFTACHANFQTREEVQSLCKWIRRAISVSPIQALQIVQDERDDDDDDGVPSNTGANISFRSVVDHLCARHSKTLCVLNMENAYIDIKSLKKLFATCMMLEEVHLCVRSYALTLVKKYSGALTKLHTASFNTKNIRLGKRRVIDMELVATLLKHGPPHLRTLSVNGQTWESAWKRTRDDSFSLAIHKQPRLVFPWDRKQKLLALHEPETPLPQESVLRPTPVVAPVSDNVERAVRTTSAARSGTDVKGSRLCVRFSEPS</sequence>
<dbReference type="EMBL" id="JAACJO010000026">
    <property type="protein sequence ID" value="KAF5347299.1"/>
    <property type="molecule type" value="Genomic_DNA"/>
</dbReference>
<accession>A0A8H5CSN0</accession>
<comment type="caution">
    <text evidence="1">The sequence shown here is derived from an EMBL/GenBank/DDBJ whole genome shotgun (WGS) entry which is preliminary data.</text>
</comment>
<organism evidence="1 2">
    <name type="scientific">Leucocoprinus leucothites</name>
    <dbReference type="NCBI Taxonomy" id="201217"/>
    <lineage>
        <taxon>Eukaryota</taxon>
        <taxon>Fungi</taxon>
        <taxon>Dikarya</taxon>
        <taxon>Basidiomycota</taxon>
        <taxon>Agaricomycotina</taxon>
        <taxon>Agaricomycetes</taxon>
        <taxon>Agaricomycetidae</taxon>
        <taxon>Agaricales</taxon>
        <taxon>Agaricineae</taxon>
        <taxon>Agaricaceae</taxon>
        <taxon>Leucocoprinus</taxon>
    </lineage>
</organism>
<dbReference type="OrthoDB" id="3264508at2759"/>
<protein>
    <submittedName>
        <fullName evidence="1">Uncharacterized protein</fullName>
    </submittedName>
</protein>